<dbReference type="InterPro" id="IPR011344">
    <property type="entry name" value="ssDNA-bd"/>
</dbReference>
<name>A0A6J5NC75_9CAUD</name>
<gene>
    <name evidence="3" type="ORF">UFOVP668_44</name>
</gene>
<dbReference type="PROSITE" id="PS50935">
    <property type="entry name" value="SSB"/>
    <property type="match status" value="1"/>
</dbReference>
<sequence length="134" mass="14898">MTNHISIHGNIGQPPELKYTNSQLEVAEFTVADNYGKDDKKKTTWHNVVVFGKLALNIASTFTKGDSVIISGRLEQEEYTKKDGSKGKSIRVIADEVGYSLRWKAVVPDQTEQVLRQVADKFPGASVVTDEEPF</sequence>
<dbReference type="InterPro" id="IPR012340">
    <property type="entry name" value="NA-bd_OB-fold"/>
</dbReference>
<dbReference type="GO" id="GO:0003697">
    <property type="term" value="F:single-stranded DNA binding"/>
    <property type="evidence" value="ECO:0007669"/>
    <property type="project" value="InterPro"/>
</dbReference>
<organism evidence="3">
    <name type="scientific">uncultured Caudovirales phage</name>
    <dbReference type="NCBI Taxonomy" id="2100421"/>
    <lineage>
        <taxon>Viruses</taxon>
        <taxon>Duplodnaviria</taxon>
        <taxon>Heunggongvirae</taxon>
        <taxon>Uroviricota</taxon>
        <taxon>Caudoviricetes</taxon>
        <taxon>Peduoviridae</taxon>
        <taxon>Maltschvirus</taxon>
        <taxon>Maltschvirus maltsch</taxon>
    </lineage>
</organism>
<proteinExistence type="predicted"/>
<accession>A0A6J5NC75</accession>
<keyword evidence="1 2" id="KW-0238">DNA-binding</keyword>
<dbReference type="GO" id="GO:0006260">
    <property type="term" value="P:DNA replication"/>
    <property type="evidence" value="ECO:0007669"/>
    <property type="project" value="InterPro"/>
</dbReference>
<dbReference type="GO" id="GO:0009295">
    <property type="term" value="C:nucleoid"/>
    <property type="evidence" value="ECO:0007669"/>
    <property type="project" value="TreeGrafter"/>
</dbReference>
<dbReference type="EMBL" id="LR796641">
    <property type="protein sequence ID" value="CAB4156262.1"/>
    <property type="molecule type" value="Genomic_DNA"/>
</dbReference>
<dbReference type="Gene3D" id="2.40.50.140">
    <property type="entry name" value="Nucleic acid-binding proteins"/>
    <property type="match status" value="1"/>
</dbReference>
<dbReference type="PANTHER" id="PTHR10302">
    <property type="entry name" value="SINGLE-STRANDED DNA-BINDING PROTEIN"/>
    <property type="match status" value="1"/>
</dbReference>
<evidence type="ECO:0000256" key="1">
    <source>
        <dbReference type="ARBA" id="ARBA00023125"/>
    </source>
</evidence>
<dbReference type="NCBIfam" id="TIGR00621">
    <property type="entry name" value="ssb"/>
    <property type="match status" value="1"/>
</dbReference>
<dbReference type="Pfam" id="PF00436">
    <property type="entry name" value="SSB"/>
    <property type="match status" value="1"/>
</dbReference>
<evidence type="ECO:0000313" key="3">
    <source>
        <dbReference type="EMBL" id="CAB4156262.1"/>
    </source>
</evidence>
<evidence type="ECO:0000256" key="2">
    <source>
        <dbReference type="PROSITE-ProRule" id="PRU00252"/>
    </source>
</evidence>
<reference evidence="3" key="1">
    <citation type="submission" date="2020-04" db="EMBL/GenBank/DDBJ databases">
        <authorList>
            <person name="Chiriac C."/>
            <person name="Salcher M."/>
            <person name="Ghai R."/>
            <person name="Kavagutti S V."/>
        </authorList>
    </citation>
    <scope>NUCLEOTIDE SEQUENCE</scope>
</reference>
<dbReference type="CDD" id="cd04496">
    <property type="entry name" value="SSB_OBF"/>
    <property type="match status" value="1"/>
</dbReference>
<dbReference type="InterPro" id="IPR000424">
    <property type="entry name" value="Primosome_PriB/ssb"/>
</dbReference>
<protein>
    <submittedName>
        <fullName evidence="3">Ssb Single-stranded DNA-binding protein</fullName>
    </submittedName>
</protein>
<dbReference type="PANTHER" id="PTHR10302:SF0">
    <property type="entry name" value="SINGLE-STRANDED DNA-BINDING PROTEIN, MITOCHONDRIAL"/>
    <property type="match status" value="1"/>
</dbReference>
<dbReference type="SUPFAM" id="SSF50249">
    <property type="entry name" value="Nucleic acid-binding proteins"/>
    <property type="match status" value="1"/>
</dbReference>